<sequence>MLNARRTAHKHLIDSVDPPVPSFEEGDRATSTVVHYFEEVEILCVKRQVDVDLIAVLLGRYILNWHRYLSDAGELGLVPLEEYAIPAERLQQLAARAGAPARDTVVV</sequence>
<accession>A0A9X3NF78</accession>
<dbReference type="AlphaFoldDB" id="A0A9X3NF78"/>
<dbReference type="Proteomes" id="UP001147653">
    <property type="component" value="Unassembled WGS sequence"/>
</dbReference>
<reference evidence="1" key="1">
    <citation type="submission" date="2022-10" db="EMBL/GenBank/DDBJ databases">
        <title>The WGS of Solirubrobacter phytolaccae KCTC 29190.</title>
        <authorList>
            <person name="Jiang Z."/>
        </authorList>
    </citation>
    <scope>NUCLEOTIDE SEQUENCE</scope>
    <source>
        <strain evidence="1">KCTC 29190</strain>
    </source>
</reference>
<dbReference type="EMBL" id="JAPDDP010000063">
    <property type="protein sequence ID" value="MDA0183885.1"/>
    <property type="molecule type" value="Genomic_DNA"/>
</dbReference>
<keyword evidence="2" id="KW-1185">Reference proteome</keyword>
<name>A0A9X3NF78_9ACTN</name>
<evidence type="ECO:0000313" key="1">
    <source>
        <dbReference type="EMBL" id="MDA0183885.1"/>
    </source>
</evidence>
<organism evidence="1 2">
    <name type="scientific">Solirubrobacter phytolaccae</name>
    <dbReference type="NCBI Taxonomy" id="1404360"/>
    <lineage>
        <taxon>Bacteria</taxon>
        <taxon>Bacillati</taxon>
        <taxon>Actinomycetota</taxon>
        <taxon>Thermoleophilia</taxon>
        <taxon>Solirubrobacterales</taxon>
        <taxon>Solirubrobacteraceae</taxon>
        <taxon>Solirubrobacter</taxon>
    </lineage>
</organism>
<proteinExistence type="predicted"/>
<evidence type="ECO:0000313" key="2">
    <source>
        <dbReference type="Proteomes" id="UP001147653"/>
    </source>
</evidence>
<comment type="caution">
    <text evidence="1">The sequence shown here is derived from an EMBL/GenBank/DDBJ whole genome shotgun (WGS) entry which is preliminary data.</text>
</comment>
<protein>
    <submittedName>
        <fullName evidence="1">Uncharacterized protein</fullName>
    </submittedName>
</protein>
<gene>
    <name evidence="1" type="ORF">OJ997_26500</name>
</gene>
<dbReference type="RefSeq" id="WP_270028299.1">
    <property type="nucleotide sequence ID" value="NZ_JAPDDP010000063.1"/>
</dbReference>